<comment type="caution">
    <text evidence="2">The sequence shown here is derived from an EMBL/GenBank/DDBJ whole genome shotgun (WGS) entry which is preliminary data.</text>
</comment>
<dbReference type="EMBL" id="BAABRL010000008">
    <property type="protein sequence ID" value="GAA5496373.1"/>
    <property type="molecule type" value="Genomic_DNA"/>
</dbReference>
<name>A0ABP9V118_9BACT</name>
<proteinExistence type="predicted"/>
<organism evidence="2 3">
    <name type="scientific">Rubritalea halochordaticola</name>
    <dbReference type="NCBI Taxonomy" id="714537"/>
    <lineage>
        <taxon>Bacteria</taxon>
        <taxon>Pseudomonadati</taxon>
        <taxon>Verrucomicrobiota</taxon>
        <taxon>Verrucomicrobiia</taxon>
        <taxon>Verrucomicrobiales</taxon>
        <taxon>Rubritaleaceae</taxon>
        <taxon>Rubritalea</taxon>
    </lineage>
</organism>
<keyword evidence="3" id="KW-1185">Reference proteome</keyword>
<dbReference type="Proteomes" id="UP001424741">
    <property type="component" value="Unassembled WGS sequence"/>
</dbReference>
<dbReference type="PROSITE" id="PS51257">
    <property type="entry name" value="PROKAR_LIPOPROTEIN"/>
    <property type="match status" value="1"/>
</dbReference>
<feature type="signal peptide" evidence="1">
    <location>
        <begin position="1"/>
        <end position="20"/>
    </location>
</feature>
<dbReference type="RefSeq" id="WP_346189055.1">
    <property type="nucleotide sequence ID" value="NZ_BAABRL010000008.1"/>
</dbReference>
<keyword evidence="1" id="KW-0732">Signal</keyword>
<reference evidence="2 3" key="1">
    <citation type="submission" date="2024-02" db="EMBL/GenBank/DDBJ databases">
        <title>Rubritalea halochordaticola NBRC 107102.</title>
        <authorList>
            <person name="Ichikawa N."/>
            <person name="Katano-Makiyama Y."/>
            <person name="Hidaka K."/>
        </authorList>
    </citation>
    <scope>NUCLEOTIDE SEQUENCE [LARGE SCALE GENOMIC DNA]</scope>
    <source>
        <strain evidence="2 3">NBRC 107102</strain>
    </source>
</reference>
<gene>
    <name evidence="2" type="ORF">Rhal01_02556</name>
</gene>
<evidence type="ECO:0000313" key="3">
    <source>
        <dbReference type="Proteomes" id="UP001424741"/>
    </source>
</evidence>
<evidence type="ECO:0000256" key="1">
    <source>
        <dbReference type="SAM" id="SignalP"/>
    </source>
</evidence>
<feature type="chain" id="PRO_5046419955" evidence="1">
    <location>
        <begin position="21"/>
        <end position="128"/>
    </location>
</feature>
<protein>
    <submittedName>
        <fullName evidence="2">Uncharacterized protein</fullName>
    </submittedName>
</protein>
<sequence>MQKPIHLLFTLLLLACPLHALELKEGVSIDEANKAMAAAGYRETGLSMTRGNLDLNLVFWGVDDGVLIVSYSIKTKKIYDLTYYWSDGRAKAHRKTKRLSVTRFDTESGAMLALTKQPEKPQPSPETK</sequence>
<evidence type="ECO:0000313" key="2">
    <source>
        <dbReference type="EMBL" id="GAA5496373.1"/>
    </source>
</evidence>
<accession>A0ABP9V118</accession>